<name>A0ABS7DED5_9GAMM</name>
<dbReference type="InterPro" id="IPR018631">
    <property type="entry name" value="AAA-ATPase-like_dom"/>
</dbReference>
<evidence type="ECO:0000313" key="3">
    <source>
        <dbReference type="Proteomes" id="UP000731465"/>
    </source>
</evidence>
<dbReference type="PANTHER" id="PTHR34825">
    <property type="entry name" value="CONSERVED PROTEIN, WITH A WEAK D-GALACTARATE DEHYDRATASE/ALTRONATE HYDROLASE DOMAIN"/>
    <property type="match status" value="1"/>
</dbReference>
<evidence type="ECO:0000259" key="1">
    <source>
        <dbReference type="Pfam" id="PF09820"/>
    </source>
</evidence>
<dbReference type="SUPFAM" id="SSF52540">
    <property type="entry name" value="P-loop containing nucleoside triphosphate hydrolases"/>
    <property type="match status" value="1"/>
</dbReference>
<dbReference type="Proteomes" id="UP000731465">
    <property type="component" value="Unassembled WGS sequence"/>
</dbReference>
<keyword evidence="3" id="KW-1185">Reference proteome</keyword>
<feature type="domain" description="AAA-ATPase-like" evidence="1">
    <location>
        <begin position="10"/>
        <end position="253"/>
    </location>
</feature>
<protein>
    <submittedName>
        <fullName evidence="2">AAA family ATPase</fullName>
    </submittedName>
</protein>
<dbReference type="InterPro" id="IPR012547">
    <property type="entry name" value="PDDEXK_9"/>
</dbReference>
<proteinExistence type="predicted"/>
<dbReference type="Pfam" id="PF09820">
    <property type="entry name" value="AAA-ATPase_like"/>
    <property type="match status" value="1"/>
</dbReference>
<comment type="caution">
    <text evidence="2">The sequence shown here is derived from an EMBL/GenBank/DDBJ whole genome shotgun (WGS) entry which is preliminary data.</text>
</comment>
<evidence type="ECO:0000313" key="2">
    <source>
        <dbReference type="EMBL" id="MBW7569668.1"/>
    </source>
</evidence>
<dbReference type="InterPro" id="IPR027417">
    <property type="entry name" value="P-loop_NTPase"/>
</dbReference>
<organism evidence="2 3">
    <name type="scientific">Succinivibrio faecicola</name>
    <dbReference type="NCBI Taxonomy" id="2820300"/>
    <lineage>
        <taxon>Bacteria</taxon>
        <taxon>Pseudomonadati</taxon>
        <taxon>Pseudomonadota</taxon>
        <taxon>Gammaproteobacteria</taxon>
        <taxon>Aeromonadales</taxon>
        <taxon>Succinivibrionaceae</taxon>
        <taxon>Succinivibrio</taxon>
    </lineage>
</organism>
<sequence>MSDKCFKQLPIGNENFAYIIQNGGYYIDKTSYIKKVFTNLSPVILFTRPRRFGKTLLMDMFKSFLRVAPDGSSNREYKEKLFDGLEILNDKEFTDKYLGQFPVISITLKNVYGDTFTEAYEAFAYVISNLSSEFDFLHESNKLLDSEKESLRILQNVNQLRSLNNSFYIKNFLEFLSNCLYKHYSKKVIILIDEYDVPLAKASEKGYHDKMVTLMTSFFNVMKNNFYANEKADLPIEKIVLTGCLKVAKNSIFTGVNNLYVNTILSESPSFDSMIGFTKDETVKILKDYELDDYFPFVKENYDGYRFNKKEMFCPWVLVSFIKDAIEKKSQNIKVNAPNYWINSTSSNALLSYVGYLTDEDNENMQKLMDGECIETTINDSMNHDDLSMHKAEDFYTLLLFTGYLTVDSYRTENIAGEDKTIYSLKIPNKEIRKCFIQNINAHFDAVVNQGENKAKLIANELFEGECESASENISDLLSSYVSIRDFATKAKPENFYHGFLSGVFTNCSNFITDFKSNSELGDGYADLIFMDKRRKKVVILEIKVSKSDDDFEQDTNDALLQIEKKKYYEPFVRKVTINTIYCYGISFYNKQCYIAGKKIK</sequence>
<dbReference type="RefSeq" id="WP_219936522.1">
    <property type="nucleotide sequence ID" value="NZ_JAGFNY010000003.1"/>
</dbReference>
<accession>A0ABS7DED5</accession>
<dbReference type="Pfam" id="PF08011">
    <property type="entry name" value="PDDEXK_9"/>
    <property type="match status" value="1"/>
</dbReference>
<dbReference type="EMBL" id="JAGFNY010000003">
    <property type="protein sequence ID" value="MBW7569668.1"/>
    <property type="molecule type" value="Genomic_DNA"/>
</dbReference>
<dbReference type="PANTHER" id="PTHR34825:SF1">
    <property type="entry name" value="AAA-ATPASE-LIKE DOMAIN-CONTAINING PROTEIN"/>
    <property type="match status" value="1"/>
</dbReference>
<gene>
    <name evidence="2" type="ORF">J5V48_02040</name>
</gene>
<reference evidence="2 3" key="1">
    <citation type="submission" date="2021-03" db="EMBL/GenBank/DDBJ databases">
        <title>Succinivibrio sp. nov. isolated from feces of cow.</title>
        <authorList>
            <person name="Choi J.-Y."/>
        </authorList>
    </citation>
    <scope>NUCLEOTIDE SEQUENCE [LARGE SCALE GENOMIC DNA]</scope>
    <source>
        <strain evidence="2 3">AGMB01872</strain>
    </source>
</reference>